<dbReference type="Pfam" id="PF13439">
    <property type="entry name" value="Glyco_transf_4"/>
    <property type="match status" value="1"/>
</dbReference>
<dbReference type="RefSeq" id="WP_338201286.1">
    <property type="nucleotide sequence ID" value="NZ_JAEKNR010000105.1"/>
</dbReference>
<dbReference type="PANTHER" id="PTHR46401">
    <property type="entry name" value="GLYCOSYLTRANSFERASE WBBK-RELATED"/>
    <property type="match status" value="1"/>
</dbReference>
<feature type="domain" description="Glycosyltransferase subfamily 4-like N-terminal" evidence="2">
    <location>
        <begin position="25"/>
        <end position="180"/>
    </location>
</feature>
<name>A0A934NDE8_9BACT</name>
<dbReference type="CDD" id="cd03809">
    <property type="entry name" value="GT4_MtfB-like"/>
    <property type="match status" value="1"/>
</dbReference>
<evidence type="ECO:0000313" key="4">
    <source>
        <dbReference type="Proteomes" id="UP000612893"/>
    </source>
</evidence>
<gene>
    <name evidence="3" type="ORF">JF922_09770</name>
</gene>
<dbReference type="GO" id="GO:0016757">
    <property type="term" value="F:glycosyltransferase activity"/>
    <property type="evidence" value="ECO:0007669"/>
    <property type="project" value="TreeGrafter"/>
</dbReference>
<reference evidence="3" key="1">
    <citation type="submission" date="2020-10" db="EMBL/GenBank/DDBJ databases">
        <title>Ca. Dormibacterota MAGs.</title>
        <authorList>
            <person name="Montgomery K."/>
        </authorList>
    </citation>
    <scope>NUCLEOTIDE SEQUENCE [LARGE SCALE GENOMIC DNA]</scope>
    <source>
        <strain evidence="3">SC8812_S17_10</strain>
    </source>
</reference>
<proteinExistence type="predicted"/>
<keyword evidence="4" id="KW-1185">Reference proteome</keyword>
<sequence>MAQTSVSGRRVLIDARPLQGPSGTRGIGSYVRGLLAGLLEQGFDHHVSLLIDGRLPAPSVPEGAFVAHAVRPRYRGRFGLIEEAATLGGRLGSIRPAAYHATSLALPSRAPVPLVVTLHDLIPWAMAGRQTWGERSRWWIGRRLLRRADLVIAVSAHVAGDAQRLAGVAENRLVIVPEGVGPGFRPAPGAAARVAERHGVGRPYLLYVGALDARKDPQGLLRAWQVARTAGADVDLVLAGSPGKQAPAELPGARRLGQVTHAELVDLYSAAACFVFPSRNEGFGLPLLEAMACGCPVVAYRNSSIPEVVGEAGPLVEDGDAEALGRAAAQLACEPGRAEAARAAGLRRARRFTWARTAAETMAAYRRLGLSFPARAI</sequence>
<evidence type="ECO:0000313" key="3">
    <source>
        <dbReference type="EMBL" id="MBJ7598357.1"/>
    </source>
</evidence>
<dbReference type="Proteomes" id="UP000612893">
    <property type="component" value="Unassembled WGS sequence"/>
</dbReference>
<evidence type="ECO:0000256" key="1">
    <source>
        <dbReference type="ARBA" id="ARBA00022679"/>
    </source>
</evidence>
<dbReference type="Pfam" id="PF13692">
    <property type="entry name" value="Glyco_trans_1_4"/>
    <property type="match status" value="1"/>
</dbReference>
<accession>A0A934NDE8</accession>
<dbReference type="AlphaFoldDB" id="A0A934NDE8"/>
<comment type="caution">
    <text evidence="3">The sequence shown here is derived from an EMBL/GenBank/DDBJ whole genome shotgun (WGS) entry which is preliminary data.</text>
</comment>
<dbReference type="InterPro" id="IPR028098">
    <property type="entry name" value="Glyco_trans_4-like_N"/>
</dbReference>
<dbReference type="SUPFAM" id="SSF53756">
    <property type="entry name" value="UDP-Glycosyltransferase/glycogen phosphorylase"/>
    <property type="match status" value="1"/>
</dbReference>
<dbReference type="EMBL" id="JAEKNR010000105">
    <property type="protein sequence ID" value="MBJ7598357.1"/>
    <property type="molecule type" value="Genomic_DNA"/>
</dbReference>
<dbReference type="GO" id="GO:0009103">
    <property type="term" value="P:lipopolysaccharide biosynthetic process"/>
    <property type="evidence" value="ECO:0007669"/>
    <property type="project" value="TreeGrafter"/>
</dbReference>
<evidence type="ECO:0000259" key="2">
    <source>
        <dbReference type="Pfam" id="PF13439"/>
    </source>
</evidence>
<keyword evidence="1" id="KW-0808">Transferase</keyword>
<protein>
    <submittedName>
        <fullName evidence="3">Glycosyltransferase family 4 protein</fullName>
    </submittedName>
</protein>
<dbReference type="Gene3D" id="3.40.50.2000">
    <property type="entry name" value="Glycogen Phosphorylase B"/>
    <property type="match status" value="2"/>
</dbReference>
<organism evidence="3 4">
    <name type="scientific">Candidatus Nephthysia bennettiae</name>
    <dbReference type="NCBI Taxonomy" id="3127016"/>
    <lineage>
        <taxon>Bacteria</taxon>
        <taxon>Bacillati</taxon>
        <taxon>Candidatus Dormiibacterota</taxon>
        <taxon>Candidatus Dormibacteria</taxon>
        <taxon>Candidatus Dormibacterales</taxon>
        <taxon>Candidatus Dormibacteraceae</taxon>
        <taxon>Candidatus Nephthysia</taxon>
    </lineage>
</organism>
<dbReference type="PANTHER" id="PTHR46401:SF2">
    <property type="entry name" value="GLYCOSYLTRANSFERASE WBBK-RELATED"/>
    <property type="match status" value="1"/>
</dbReference>